<dbReference type="Proteomes" id="UP000029692">
    <property type="component" value="Unassembled WGS sequence"/>
</dbReference>
<feature type="transmembrane region" description="Helical" evidence="1">
    <location>
        <begin position="35"/>
        <end position="56"/>
    </location>
</feature>
<protein>
    <recommendedName>
        <fullName evidence="4">ABC-2 transporter permease</fullName>
    </recommendedName>
</protein>
<evidence type="ECO:0008006" key="4">
    <source>
        <dbReference type="Google" id="ProtNLM"/>
    </source>
</evidence>
<feature type="transmembrane region" description="Helical" evidence="1">
    <location>
        <begin position="77"/>
        <end position="101"/>
    </location>
</feature>
<dbReference type="AlphaFoldDB" id="A0A098R0Q0"/>
<dbReference type="InterPro" id="IPR025699">
    <property type="entry name" value="ABC2_memb-like"/>
</dbReference>
<gene>
    <name evidence="2" type="ORF">DC28_02475</name>
</gene>
<dbReference type="Pfam" id="PF13346">
    <property type="entry name" value="ABC2_membrane_5"/>
    <property type="match status" value="1"/>
</dbReference>
<keyword evidence="1" id="KW-1133">Transmembrane helix</keyword>
<keyword evidence="1" id="KW-0472">Membrane</keyword>
<organism evidence="2 3">
    <name type="scientific">Spirochaeta lutea</name>
    <dbReference type="NCBI Taxonomy" id="1480694"/>
    <lineage>
        <taxon>Bacteria</taxon>
        <taxon>Pseudomonadati</taxon>
        <taxon>Spirochaetota</taxon>
        <taxon>Spirochaetia</taxon>
        <taxon>Spirochaetales</taxon>
        <taxon>Spirochaetaceae</taxon>
        <taxon>Spirochaeta</taxon>
    </lineage>
</organism>
<comment type="caution">
    <text evidence="2">The sequence shown here is derived from an EMBL/GenBank/DDBJ whole genome shotgun (WGS) entry which is preliminary data.</text>
</comment>
<dbReference type="STRING" id="1480694.DC28_02475"/>
<feature type="transmembrane region" description="Helical" evidence="1">
    <location>
        <begin position="12"/>
        <end position="29"/>
    </location>
</feature>
<feature type="transmembrane region" description="Helical" evidence="1">
    <location>
        <begin position="147"/>
        <end position="169"/>
    </location>
</feature>
<evidence type="ECO:0000313" key="3">
    <source>
        <dbReference type="Proteomes" id="UP000029692"/>
    </source>
</evidence>
<dbReference type="eggNOG" id="ENOG5031DVA">
    <property type="taxonomic scope" value="Bacteria"/>
</dbReference>
<reference evidence="2 3" key="1">
    <citation type="submission" date="2014-05" db="EMBL/GenBank/DDBJ databases">
        <title>De novo Genome Sequence of Spirocheata sp.</title>
        <authorList>
            <person name="Shivani Y."/>
            <person name="Subhash Y."/>
            <person name="Tushar L."/>
            <person name="Sasikala C."/>
            <person name="Ramana C.V."/>
        </authorList>
    </citation>
    <scope>NUCLEOTIDE SEQUENCE [LARGE SCALE GENOMIC DNA]</scope>
    <source>
        <strain evidence="2 3">JC230</strain>
    </source>
</reference>
<feature type="transmembrane region" description="Helical" evidence="1">
    <location>
        <begin position="113"/>
        <end position="135"/>
    </location>
</feature>
<feature type="transmembrane region" description="Helical" evidence="1">
    <location>
        <begin position="181"/>
        <end position="200"/>
    </location>
</feature>
<accession>A0A098R0Q0</accession>
<dbReference type="EMBL" id="JNUP01000023">
    <property type="protein sequence ID" value="KGE73549.1"/>
    <property type="molecule type" value="Genomic_DNA"/>
</dbReference>
<dbReference type="OrthoDB" id="2216839at2"/>
<evidence type="ECO:0000313" key="2">
    <source>
        <dbReference type="EMBL" id="KGE73549.1"/>
    </source>
</evidence>
<keyword evidence="3" id="KW-1185">Reference proteome</keyword>
<evidence type="ECO:0000256" key="1">
    <source>
        <dbReference type="SAM" id="Phobius"/>
    </source>
</evidence>
<proteinExistence type="predicted"/>
<sequence length="212" mass="24074">MLHLLYKEFRLSIHPLFFLILLCGTLLLIPQWVFFVAMMYLLFIAVPNIFITGKAQNDLVFSVMLPVRKRDVVKSRILSIAILQILQILVAVPFAILNIKLYQAENFLLDPNFSFFGFVFAMYAVHNVVFFPLFYKTGYKIGIPSMAGIAAAVLFATTVEFAILFVPALKVLDGFGHLAPQLWLLSAGILFFVIINMVAYRISARRFTNIDL</sequence>
<dbReference type="RefSeq" id="WP_037545407.1">
    <property type="nucleotide sequence ID" value="NZ_JNUP01000023.1"/>
</dbReference>
<keyword evidence="1" id="KW-0812">Transmembrane</keyword>
<name>A0A098R0Q0_9SPIO</name>